<proteinExistence type="predicted"/>
<sequence>MTATPSEEGKVVALDSVVSRQGDRSGRLSTGATAAASSRRGNVTLKDIAAVVGLSTSGVSMALADHPRIGQATKDKVHAAAAELGYVPNSAGRALRSGRSASIAIVVPNTGQHVFGHPYFMHLLVGITAQANASDAAVMISTNPDETHGVAAYEKVLRSQAASGAIIASASINDPNVNRMLAAAMPVVLIGRFPHQPNAVSVGVDETAGAVAITRHLVDEHGLRRIAHISGPLDHQTAIDRYAGFRRALADSDHACTHTLAVGDFSEESGQAAARDILDSMSDVQAIFAANDEMAHGALLEMRARGLRVPEDIALAGYDDFGVSRLTTPGLTTVRVPAESLGRKAAELLFDLVAGTIPQPTHTVLPVELVVRESCGAHPFSE</sequence>
<evidence type="ECO:0000256" key="1">
    <source>
        <dbReference type="ARBA" id="ARBA00023015"/>
    </source>
</evidence>
<accession>A0ABU2JFG8</accession>
<gene>
    <name evidence="5" type="ORF">RM423_20335</name>
</gene>
<protein>
    <submittedName>
        <fullName evidence="5">LacI family DNA-binding transcriptional regulator</fullName>
    </submittedName>
</protein>
<dbReference type="RefSeq" id="WP_311424871.1">
    <property type="nucleotide sequence ID" value="NZ_JAVREH010000049.1"/>
</dbReference>
<dbReference type="SUPFAM" id="SSF53822">
    <property type="entry name" value="Periplasmic binding protein-like I"/>
    <property type="match status" value="1"/>
</dbReference>
<dbReference type="PANTHER" id="PTHR30146">
    <property type="entry name" value="LACI-RELATED TRANSCRIPTIONAL REPRESSOR"/>
    <property type="match status" value="1"/>
</dbReference>
<dbReference type="InterPro" id="IPR028082">
    <property type="entry name" value="Peripla_BP_I"/>
</dbReference>
<name>A0ABU2JFG8_9ACTN</name>
<dbReference type="Gene3D" id="1.10.260.40">
    <property type="entry name" value="lambda repressor-like DNA-binding domains"/>
    <property type="match status" value="1"/>
</dbReference>
<organism evidence="5 6">
    <name type="scientific">Jatrophihabitans lederbergiae</name>
    <dbReference type="NCBI Taxonomy" id="3075547"/>
    <lineage>
        <taxon>Bacteria</taxon>
        <taxon>Bacillati</taxon>
        <taxon>Actinomycetota</taxon>
        <taxon>Actinomycetes</taxon>
        <taxon>Jatrophihabitantales</taxon>
        <taxon>Jatrophihabitantaceae</taxon>
        <taxon>Jatrophihabitans</taxon>
    </lineage>
</organism>
<dbReference type="EMBL" id="JAVREH010000049">
    <property type="protein sequence ID" value="MDT0263726.1"/>
    <property type="molecule type" value="Genomic_DNA"/>
</dbReference>
<dbReference type="Gene3D" id="3.40.50.2300">
    <property type="match status" value="2"/>
</dbReference>
<evidence type="ECO:0000256" key="2">
    <source>
        <dbReference type="ARBA" id="ARBA00023125"/>
    </source>
</evidence>
<keyword evidence="3" id="KW-0804">Transcription</keyword>
<dbReference type="PROSITE" id="PS50932">
    <property type="entry name" value="HTH_LACI_2"/>
    <property type="match status" value="1"/>
</dbReference>
<feature type="domain" description="HTH lacI-type" evidence="4">
    <location>
        <begin position="43"/>
        <end position="97"/>
    </location>
</feature>
<dbReference type="InterPro" id="IPR046335">
    <property type="entry name" value="LacI/GalR-like_sensor"/>
</dbReference>
<reference evidence="6" key="1">
    <citation type="submission" date="2023-07" db="EMBL/GenBank/DDBJ databases">
        <title>30 novel species of actinomycetes from the DSMZ collection.</title>
        <authorList>
            <person name="Nouioui I."/>
        </authorList>
    </citation>
    <scope>NUCLEOTIDE SEQUENCE [LARGE SCALE GENOMIC DNA]</scope>
    <source>
        <strain evidence="6">DSM 44399</strain>
    </source>
</reference>
<dbReference type="Pfam" id="PF00356">
    <property type="entry name" value="LacI"/>
    <property type="match status" value="1"/>
</dbReference>
<dbReference type="InterPro" id="IPR000843">
    <property type="entry name" value="HTH_LacI"/>
</dbReference>
<dbReference type="InterPro" id="IPR010982">
    <property type="entry name" value="Lambda_DNA-bd_dom_sf"/>
</dbReference>
<dbReference type="PANTHER" id="PTHR30146:SF109">
    <property type="entry name" value="HTH-TYPE TRANSCRIPTIONAL REGULATOR GALS"/>
    <property type="match status" value="1"/>
</dbReference>
<dbReference type="GO" id="GO:0003677">
    <property type="term" value="F:DNA binding"/>
    <property type="evidence" value="ECO:0007669"/>
    <property type="project" value="UniProtKB-KW"/>
</dbReference>
<keyword evidence="1" id="KW-0805">Transcription regulation</keyword>
<evidence type="ECO:0000313" key="5">
    <source>
        <dbReference type="EMBL" id="MDT0263726.1"/>
    </source>
</evidence>
<dbReference type="SUPFAM" id="SSF47413">
    <property type="entry name" value="lambda repressor-like DNA-binding domains"/>
    <property type="match status" value="1"/>
</dbReference>
<comment type="caution">
    <text evidence="5">The sequence shown here is derived from an EMBL/GenBank/DDBJ whole genome shotgun (WGS) entry which is preliminary data.</text>
</comment>
<evidence type="ECO:0000259" key="4">
    <source>
        <dbReference type="PROSITE" id="PS50932"/>
    </source>
</evidence>
<keyword evidence="6" id="KW-1185">Reference proteome</keyword>
<dbReference type="CDD" id="cd06267">
    <property type="entry name" value="PBP1_LacI_sugar_binding-like"/>
    <property type="match status" value="1"/>
</dbReference>
<dbReference type="SMART" id="SM00354">
    <property type="entry name" value="HTH_LACI"/>
    <property type="match status" value="1"/>
</dbReference>
<evidence type="ECO:0000256" key="3">
    <source>
        <dbReference type="ARBA" id="ARBA00023163"/>
    </source>
</evidence>
<dbReference type="Proteomes" id="UP001183176">
    <property type="component" value="Unassembled WGS sequence"/>
</dbReference>
<dbReference type="Pfam" id="PF13377">
    <property type="entry name" value="Peripla_BP_3"/>
    <property type="match status" value="1"/>
</dbReference>
<evidence type="ECO:0000313" key="6">
    <source>
        <dbReference type="Proteomes" id="UP001183176"/>
    </source>
</evidence>
<dbReference type="CDD" id="cd01392">
    <property type="entry name" value="HTH_LacI"/>
    <property type="match status" value="1"/>
</dbReference>
<keyword evidence="2 5" id="KW-0238">DNA-binding</keyword>